<gene>
    <name evidence="1" type="ORF">NIES267_46820</name>
</gene>
<reference evidence="1 2" key="1">
    <citation type="submission" date="2017-06" db="EMBL/GenBank/DDBJ databases">
        <title>Genome sequencing of cyanobaciteial culture collection at National Institute for Environmental Studies (NIES).</title>
        <authorList>
            <person name="Hirose Y."/>
            <person name="Shimura Y."/>
            <person name="Fujisawa T."/>
            <person name="Nakamura Y."/>
            <person name="Kawachi M."/>
        </authorList>
    </citation>
    <scope>NUCLEOTIDE SEQUENCE [LARGE SCALE GENOMIC DNA]</scope>
    <source>
        <strain evidence="1 2">NIES-267</strain>
    </source>
</reference>
<protein>
    <submittedName>
        <fullName evidence="1">Uncharacterized protein</fullName>
    </submittedName>
</protein>
<dbReference type="Proteomes" id="UP000218418">
    <property type="component" value="Chromosome"/>
</dbReference>
<name>A0A1Z4LVE1_9CYAN</name>
<dbReference type="OrthoDB" id="510190at2"/>
<evidence type="ECO:0000313" key="1">
    <source>
        <dbReference type="EMBL" id="BAY85183.1"/>
    </source>
</evidence>
<sequence>MVKQASFQSGVITLEEPFFKLHNLNSYSQSFTSSYLSSECRQNYTADSSVTECILLSLDNLKCFEVVERQYESKGVIFDSCIAIEPSNPAFPTHSGAMVLMSSSRKGLLEVSFVNPVNLVSAFVTSSQQLMLSAYDASRQLLSQALLPSGNLANSDSGLAPNTLLSVSAKNIHYVSFHAMKGQFTVDDFSFCY</sequence>
<keyword evidence="2" id="KW-1185">Reference proteome</keyword>
<organism evidence="1 2">
    <name type="scientific">Calothrix parasitica NIES-267</name>
    <dbReference type="NCBI Taxonomy" id="1973488"/>
    <lineage>
        <taxon>Bacteria</taxon>
        <taxon>Bacillati</taxon>
        <taxon>Cyanobacteriota</taxon>
        <taxon>Cyanophyceae</taxon>
        <taxon>Nostocales</taxon>
        <taxon>Calotrichaceae</taxon>
        <taxon>Calothrix</taxon>
    </lineage>
</organism>
<evidence type="ECO:0000313" key="2">
    <source>
        <dbReference type="Proteomes" id="UP000218418"/>
    </source>
</evidence>
<proteinExistence type="predicted"/>
<dbReference type="EMBL" id="AP018227">
    <property type="protein sequence ID" value="BAY85183.1"/>
    <property type="molecule type" value="Genomic_DNA"/>
</dbReference>
<dbReference type="AlphaFoldDB" id="A0A1Z4LVE1"/>
<accession>A0A1Z4LVE1</accession>